<dbReference type="EMBL" id="LWMH01000001">
    <property type="protein sequence ID" value="KZS45170.1"/>
    <property type="molecule type" value="Genomic_DNA"/>
</dbReference>
<name>A0A163GV67_9BACL</name>
<organism evidence="2 3">
    <name type="scientific">Paenibacillus glucanolyticus</name>
    <dbReference type="NCBI Taxonomy" id="59843"/>
    <lineage>
        <taxon>Bacteria</taxon>
        <taxon>Bacillati</taxon>
        <taxon>Bacillota</taxon>
        <taxon>Bacilli</taxon>
        <taxon>Bacillales</taxon>
        <taxon>Paenibacillaceae</taxon>
        <taxon>Paenibacillus</taxon>
    </lineage>
</organism>
<evidence type="ECO:0000256" key="1">
    <source>
        <dbReference type="SAM" id="Coils"/>
    </source>
</evidence>
<dbReference type="OrthoDB" id="2676074at2"/>
<sequence length="672" mass="77485">MKEKKLDQLLDQLDPAAKKEYEYVLLKLLNETFPIEYLTLLLQEMNPSEIRKFQKLMNVRTQKTAEIDGLLQIIKLKVNTTSGKISVLKAITYTLIDIYTGENPDLTDSDFLSKENEIINKFGQWHYFWALRMFPRRSDAIDKRLEELIQSANGMKQSQDTSILKPPIDQKETKVSKETLIIKQERQLRQENEKTITRLNKEIKEINKAMDQLIKANNDLSKKLISTEKDLLDVQNQNTQLSKEVSQLEYENKYLVREITQLNSRISEYEEQELTLKQINEAEKSRLLEQVEVYKNNDSSPSFKAEGLIEIIHKDALKKLNLINLRTIDLTEKQNLRYEITQMLNLASQIESYFIVQSENHQESDIATSSNEHSQINKSVSEVAVATNIETEDASVTDTLSSNELKRSGTFYRREHGGYIIFDDGQQSVITESIVNAVGLEHEAEVECTKRQRGDGSAYQYIQLLFQGDDTYAPIVQYLGYIELGEHFKYYCVDIHDNNNRYLIHERDVAFHNPTNGVPCLFNVSLERGEYARISKIYKNHEDMKSEDDVFHPKKTDEKIKKPPKNIAPFLQGCKIAVIGGQAKWFESVVKETGAEFVHENGEHPERIFAELRKSNALFKLLTATSHGATISGVEIAKEHNIPHFTIEGSKSNLRNLLWSNRDIIREGGRKQ</sequence>
<reference evidence="2" key="1">
    <citation type="journal article" date="2016" name="Genome Announc.">
        <title>Draft genomes of two strains of Paenibacillus glucanolyticus with capability to degrade lignocellulose.</title>
        <authorList>
            <person name="Mathews S.L."/>
            <person name="Pawlak J."/>
            <person name="Grunden A.M."/>
        </authorList>
    </citation>
    <scope>NUCLEOTIDE SEQUENCE [LARGE SCALE GENOMIC DNA]</scope>
    <source>
        <strain evidence="2">SLM1</strain>
    </source>
</reference>
<evidence type="ECO:0000313" key="2">
    <source>
        <dbReference type="EMBL" id="KZS45170.1"/>
    </source>
</evidence>
<keyword evidence="1" id="KW-0175">Coiled coil</keyword>
<dbReference type="Proteomes" id="UP000076796">
    <property type="component" value="Unassembled WGS sequence"/>
</dbReference>
<evidence type="ECO:0000313" key="3">
    <source>
        <dbReference type="Proteomes" id="UP000076796"/>
    </source>
</evidence>
<dbReference type="AlphaFoldDB" id="A0A163GV67"/>
<dbReference type="RefSeq" id="WP_063477666.1">
    <property type="nucleotide sequence ID" value="NZ_JBCMWP010000019.1"/>
</dbReference>
<protein>
    <submittedName>
        <fullName evidence="2">Uncharacterized protein</fullName>
    </submittedName>
</protein>
<comment type="caution">
    <text evidence="2">The sequence shown here is derived from an EMBL/GenBank/DDBJ whole genome shotgun (WGS) entry which is preliminary data.</text>
</comment>
<proteinExistence type="predicted"/>
<feature type="coiled-coil region" evidence="1">
    <location>
        <begin position="182"/>
        <end position="297"/>
    </location>
</feature>
<keyword evidence="3" id="KW-1185">Reference proteome</keyword>
<accession>A0A163GV67</accession>
<gene>
    <name evidence="2" type="ORF">AWU65_04090</name>
</gene>